<protein>
    <recommendedName>
        <fullName evidence="4">BTB domain-containing protein</fullName>
    </recommendedName>
</protein>
<feature type="compositionally biased region" description="Basic and acidic residues" evidence="1">
    <location>
        <begin position="233"/>
        <end position="246"/>
    </location>
</feature>
<feature type="region of interest" description="Disordered" evidence="1">
    <location>
        <begin position="233"/>
        <end position="283"/>
    </location>
</feature>
<reference evidence="2 3" key="1">
    <citation type="submission" date="2015-01" db="EMBL/GenBank/DDBJ databases">
        <title>The Genome Sequence of Capronia semiimmersa CBS27337.</title>
        <authorList>
            <consortium name="The Broad Institute Genomics Platform"/>
            <person name="Cuomo C."/>
            <person name="de Hoog S."/>
            <person name="Gorbushina A."/>
            <person name="Stielow B."/>
            <person name="Teixiera M."/>
            <person name="Abouelleil A."/>
            <person name="Chapman S.B."/>
            <person name="Priest M."/>
            <person name="Young S.K."/>
            <person name="Wortman J."/>
            <person name="Nusbaum C."/>
            <person name="Birren B."/>
        </authorList>
    </citation>
    <scope>NUCLEOTIDE SEQUENCE [LARGE SCALE GENOMIC DNA]</scope>
    <source>
        <strain evidence="2 3">CBS 27337</strain>
    </source>
</reference>
<evidence type="ECO:0008006" key="4">
    <source>
        <dbReference type="Google" id="ProtNLM"/>
    </source>
</evidence>
<feature type="compositionally biased region" description="Low complexity" evidence="1">
    <location>
        <begin position="265"/>
        <end position="274"/>
    </location>
</feature>
<sequence length="452" mass="50063">MDPRHRRLYVRWCQSPRVELVVGDETISNEGSFLFPQELLRRRSRTLQERIELHNGKAISLSDTAVPTLTEFFIWSNRPDPHLEDRLNFTEVVDLGIFAWKYQISALSNQVTDKVRANLASGEWELQATIVNDIYQATEPDSPLRGVVRAALGQLSRTVIAGEEWEKTFRNNRDLGWDYLRAGDKEWVRQDYLSGVCRFHNHDGIKRQEGLCDGCPFAEADCYPDWEENIKQEQEFEKSEHEKPSPPDDATEVVAEAAAVEEPEPSATEPEPTVGESEPDTVPEPAFEEAAAEEVAYVAETVEDTTHEEAVVEESPLEPQEPEKFNGVDGLNMNGHVKSEDAEEAHEEADGSETPHVNGARAASVADSVYPESLSSDRENIAPIPAVNGNRAENNSVKATGTAVLEAGRGKLSKNQKRKMAKRLSMSVARGTDRSEGLGEKNPGSLGVASGS</sequence>
<dbReference type="HOGENOM" id="CLU_043169_0_0_1"/>
<feature type="region of interest" description="Disordered" evidence="1">
    <location>
        <begin position="304"/>
        <end position="395"/>
    </location>
</feature>
<accession>A0A0D2CEN6</accession>
<proteinExistence type="predicted"/>
<keyword evidence="3" id="KW-1185">Reference proteome</keyword>
<dbReference type="Proteomes" id="UP000054266">
    <property type="component" value="Unassembled WGS sequence"/>
</dbReference>
<name>A0A0D2CEN6_9EURO</name>
<feature type="compositionally biased region" description="Basic residues" evidence="1">
    <location>
        <begin position="411"/>
        <end position="422"/>
    </location>
</feature>
<feature type="region of interest" description="Disordered" evidence="1">
    <location>
        <begin position="408"/>
        <end position="452"/>
    </location>
</feature>
<dbReference type="EMBL" id="KN846961">
    <property type="protein sequence ID" value="KIW63531.1"/>
    <property type="molecule type" value="Genomic_DNA"/>
</dbReference>
<gene>
    <name evidence="2" type="ORF">PV04_08525</name>
</gene>
<organism evidence="2 3">
    <name type="scientific">Phialophora macrospora</name>
    <dbReference type="NCBI Taxonomy" id="1851006"/>
    <lineage>
        <taxon>Eukaryota</taxon>
        <taxon>Fungi</taxon>
        <taxon>Dikarya</taxon>
        <taxon>Ascomycota</taxon>
        <taxon>Pezizomycotina</taxon>
        <taxon>Eurotiomycetes</taxon>
        <taxon>Chaetothyriomycetidae</taxon>
        <taxon>Chaetothyriales</taxon>
        <taxon>Herpotrichiellaceae</taxon>
        <taxon>Phialophora</taxon>
    </lineage>
</organism>
<evidence type="ECO:0000313" key="3">
    <source>
        <dbReference type="Proteomes" id="UP000054266"/>
    </source>
</evidence>
<dbReference type="AlphaFoldDB" id="A0A0D2CEN6"/>
<evidence type="ECO:0000313" key="2">
    <source>
        <dbReference type="EMBL" id="KIW63531.1"/>
    </source>
</evidence>
<evidence type="ECO:0000256" key="1">
    <source>
        <dbReference type="SAM" id="MobiDB-lite"/>
    </source>
</evidence>
<dbReference type="STRING" id="5601.A0A0D2CEN6"/>
<feature type="compositionally biased region" description="Acidic residues" evidence="1">
    <location>
        <begin position="341"/>
        <end position="351"/>
    </location>
</feature>